<evidence type="ECO:0000256" key="1">
    <source>
        <dbReference type="SAM" id="Phobius"/>
    </source>
</evidence>
<name>A0ABT4URU2_9PSEU</name>
<sequence>MATLGRASARTRKFLARSAGWLREAAGRIVRDLLVRLYRKVPAWLDKLADSASGSPSVQSGLAGVSAAMRGKHPLWPAVKAAVAGLSVKVKVLLVLGLALALLLGPVLLVLLLVFLVIAVIKTMRLRHSEEFVTSRW</sequence>
<keyword evidence="3" id="KW-1185">Reference proteome</keyword>
<evidence type="ECO:0000313" key="3">
    <source>
        <dbReference type="Proteomes" id="UP001210380"/>
    </source>
</evidence>
<evidence type="ECO:0000313" key="2">
    <source>
        <dbReference type="EMBL" id="MDA3623814.1"/>
    </source>
</evidence>
<protein>
    <submittedName>
        <fullName evidence="2">Uncharacterized protein</fullName>
    </submittedName>
</protein>
<dbReference type="EMBL" id="JAQGLA010000001">
    <property type="protein sequence ID" value="MDA3623814.1"/>
    <property type="molecule type" value="Genomic_DNA"/>
</dbReference>
<reference evidence="2 3" key="1">
    <citation type="submission" date="2022-11" db="EMBL/GenBank/DDBJ databases">
        <title>Draft genome sequence of Saccharopolyspora sp. WRP15-2 isolated from rhizosphere soils of wild rice in Thailand.</title>
        <authorList>
            <person name="Duangmal K."/>
            <person name="Kammanee S."/>
            <person name="Muangham S."/>
        </authorList>
    </citation>
    <scope>NUCLEOTIDE SEQUENCE [LARGE SCALE GENOMIC DNA]</scope>
    <source>
        <strain evidence="2 3">WRP15-2</strain>
    </source>
</reference>
<accession>A0ABT4URU2</accession>
<keyword evidence="1" id="KW-1133">Transmembrane helix</keyword>
<gene>
    <name evidence="2" type="ORF">OU415_00120</name>
</gene>
<dbReference type="Proteomes" id="UP001210380">
    <property type="component" value="Unassembled WGS sequence"/>
</dbReference>
<dbReference type="RefSeq" id="WP_270946382.1">
    <property type="nucleotide sequence ID" value="NZ_JAQGLA010000001.1"/>
</dbReference>
<proteinExistence type="predicted"/>
<organism evidence="2 3">
    <name type="scientific">Saccharopolyspora oryzae</name>
    <dbReference type="NCBI Taxonomy" id="2997343"/>
    <lineage>
        <taxon>Bacteria</taxon>
        <taxon>Bacillati</taxon>
        <taxon>Actinomycetota</taxon>
        <taxon>Actinomycetes</taxon>
        <taxon>Pseudonocardiales</taxon>
        <taxon>Pseudonocardiaceae</taxon>
        <taxon>Saccharopolyspora</taxon>
    </lineage>
</organism>
<feature type="transmembrane region" description="Helical" evidence="1">
    <location>
        <begin position="92"/>
        <end position="121"/>
    </location>
</feature>
<keyword evidence="1" id="KW-0812">Transmembrane</keyword>
<keyword evidence="1" id="KW-0472">Membrane</keyword>
<comment type="caution">
    <text evidence="2">The sequence shown here is derived from an EMBL/GenBank/DDBJ whole genome shotgun (WGS) entry which is preliminary data.</text>
</comment>